<dbReference type="RefSeq" id="WP_090836488.1">
    <property type="nucleotide sequence ID" value="NZ_CADFGJ010000029.1"/>
</dbReference>
<dbReference type="GO" id="GO:0016628">
    <property type="term" value="F:oxidoreductase activity, acting on the CH-CH group of donors, NAD or NADP as acceptor"/>
    <property type="evidence" value="ECO:0007669"/>
    <property type="project" value="UniProtKB-ARBA"/>
</dbReference>
<evidence type="ECO:0000256" key="3">
    <source>
        <dbReference type="ARBA" id="ARBA00023002"/>
    </source>
</evidence>
<name>A0AAN1JLL6_9BURK</name>
<dbReference type="PANTHER" id="PTHR22893">
    <property type="entry name" value="NADH OXIDOREDUCTASE-RELATED"/>
    <property type="match status" value="1"/>
</dbReference>
<evidence type="ECO:0000313" key="5">
    <source>
        <dbReference type="EMBL" id="AUT76251.1"/>
    </source>
</evidence>
<dbReference type="KEGG" id="phs:C2L64_49180"/>
<gene>
    <name evidence="5" type="ORF">C2L64_49180</name>
</gene>
<dbReference type="FunFam" id="3.20.20.70:FF:000059">
    <property type="entry name" value="N-ethylmaleimide reductase, FMN-linked"/>
    <property type="match status" value="1"/>
</dbReference>
<dbReference type="SUPFAM" id="SSF51395">
    <property type="entry name" value="FMN-linked oxidoreductases"/>
    <property type="match status" value="1"/>
</dbReference>
<keyword evidence="3" id="KW-0560">Oxidoreductase</keyword>
<dbReference type="Gene3D" id="3.20.20.70">
    <property type="entry name" value="Aldolase class I"/>
    <property type="match status" value="1"/>
</dbReference>
<dbReference type="GO" id="GO:0005829">
    <property type="term" value="C:cytosol"/>
    <property type="evidence" value="ECO:0007669"/>
    <property type="project" value="UniProtKB-ARBA"/>
</dbReference>
<dbReference type="InterPro" id="IPR045247">
    <property type="entry name" value="Oye-like"/>
</dbReference>
<dbReference type="Proteomes" id="UP000236649">
    <property type="component" value="Chromosome 5"/>
</dbReference>
<organism evidence="5 6">
    <name type="scientific">Paraburkholderia hospita</name>
    <dbReference type="NCBI Taxonomy" id="169430"/>
    <lineage>
        <taxon>Bacteria</taxon>
        <taxon>Pseudomonadati</taxon>
        <taxon>Pseudomonadota</taxon>
        <taxon>Betaproteobacteria</taxon>
        <taxon>Burkholderiales</taxon>
        <taxon>Burkholderiaceae</taxon>
        <taxon>Paraburkholderia</taxon>
    </lineage>
</organism>
<dbReference type="GeneID" id="55536222"/>
<proteinExistence type="inferred from homology"/>
<dbReference type="EMBL" id="CP026109">
    <property type="protein sequence ID" value="AUT76251.1"/>
    <property type="molecule type" value="Genomic_DNA"/>
</dbReference>
<reference evidence="5 6" key="1">
    <citation type="submission" date="2018-01" db="EMBL/GenBank/DDBJ databases">
        <title>Species boundaries and ecological features among Paraburkholderia terrae DSMZ17804T, P. hospita DSMZ17164T and P. caribensis DSMZ13236T.</title>
        <authorList>
            <person name="Pratama A.A."/>
        </authorList>
    </citation>
    <scope>NUCLEOTIDE SEQUENCE [LARGE SCALE GENOMIC DNA]</scope>
    <source>
        <strain evidence="5 6">DSM 17164</strain>
    </source>
</reference>
<evidence type="ECO:0000256" key="2">
    <source>
        <dbReference type="ARBA" id="ARBA00005979"/>
    </source>
</evidence>
<dbReference type="InterPro" id="IPR013785">
    <property type="entry name" value="Aldolase_TIM"/>
</dbReference>
<evidence type="ECO:0000256" key="1">
    <source>
        <dbReference type="ARBA" id="ARBA00001917"/>
    </source>
</evidence>
<dbReference type="Pfam" id="PF00724">
    <property type="entry name" value="Oxidored_FMN"/>
    <property type="match status" value="1"/>
</dbReference>
<protein>
    <submittedName>
        <fullName evidence="5">Alkene reductase</fullName>
    </submittedName>
</protein>
<comment type="similarity">
    <text evidence="2">Belongs to the NADH:flavin oxidoreductase/NADH oxidase family.</text>
</comment>
<dbReference type="AlphaFoldDB" id="A0AAN1JLL6"/>
<dbReference type="PANTHER" id="PTHR22893:SF91">
    <property type="entry name" value="NADPH DEHYDROGENASE 2-RELATED"/>
    <property type="match status" value="1"/>
</dbReference>
<evidence type="ECO:0000259" key="4">
    <source>
        <dbReference type="Pfam" id="PF00724"/>
    </source>
</evidence>
<feature type="domain" description="NADH:flavin oxidoreductase/NADH oxidase N-terminal" evidence="4">
    <location>
        <begin position="14"/>
        <end position="339"/>
    </location>
</feature>
<dbReference type="InterPro" id="IPR001155">
    <property type="entry name" value="OxRdtase_FMN_N"/>
</dbReference>
<accession>A0AAN1JLL6</accession>
<dbReference type="CDD" id="cd02933">
    <property type="entry name" value="OYE_like_FMN"/>
    <property type="match status" value="1"/>
</dbReference>
<sequence>MSPLLEAYDLVGIPLTNRIVMAPMTRCRAKNTVPDAQTVLYYRQRAGAGLIISEGSQISAEGTGYLYTPGIYTPEQVNGWKQVTKAVHEEDGKMFIQLWHVGRMSHVSLQENGALPVSSVSVAAGNSNCYAYSESGEPGPIQASVPRALETSEIARITSDFVTAGVQSMRAGFDGVEVHGANGYIFDQFTNGALNTRADEYGGSTMNRLRFTLETVDALANEIGSTRVGIRLSPFGRLYDMQPFEDEANTWLTLANELSKRNLAYVHLSDQTAFIGVGISREFLGKFRDAYKGTLILTGALDQDAGEELVELGLTDLAGYGRPYVSNPDLVERFRNGWPLSPVDMPTLYTGDEKGYADYPAYSKQLESVDVDSD</sequence>
<evidence type="ECO:0000313" key="6">
    <source>
        <dbReference type="Proteomes" id="UP000236649"/>
    </source>
</evidence>
<dbReference type="GO" id="GO:0010181">
    <property type="term" value="F:FMN binding"/>
    <property type="evidence" value="ECO:0007669"/>
    <property type="project" value="InterPro"/>
</dbReference>
<comment type="cofactor">
    <cofactor evidence="1">
        <name>FMN</name>
        <dbReference type="ChEBI" id="CHEBI:58210"/>
    </cofactor>
</comment>